<keyword evidence="2" id="KW-1133">Transmembrane helix</keyword>
<keyword evidence="2" id="KW-0812">Transmembrane</keyword>
<evidence type="ECO:0000259" key="3">
    <source>
        <dbReference type="Pfam" id="PF12849"/>
    </source>
</evidence>
<proteinExistence type="predicted"/>
<dbReference type="AlphaFoldDB" id="A0A5Q0GZ04"/>
<evidence type="ECO:0000256" key="1">
    <source>
        <dbReference type="ARBA" id="ARBA00022729"/>
    </source>
</evidence>
<evidence type="ECO:0000313" key="4">
    <source>
        <dbReference type="EMBL" id="QFZ19251.1"/>
    </source>
</evidence>
<keyword evidence="5" id="KW-1185">Reference proteome</keyword>
<gene>
    <name evidence="4" type="ORF">EKG83_19000</name>
</gene>
<accession>A0A5Q0GZ04</accession>
<feature type="transmembrane region" description="Helical" evidence="2">
    <location>
        <begin position="260"/>
        <end position="279"/>
    </location>
</feature>
<feature type="domain" description="PBP" evidence="3">
    <location>
        <begin position="292"/>
        <end position="557"/>
    </location>
</feature>
<name>A0A5Q0GZ04_SACSY</name>
<sequence length="584" mass="62541">MSGTSLVDFFSSGRGQLVLGLVGLALGLVPLVKHYLITPKRVVYRVLYNSRIGISADDSTRQIRLSGGLSTADRQALQVIRLLDRMSIVVIRIENRSSFPIVPTDFVEPLSFTFGKRIVWNARISEASDRVREVVSDNMDFFGAATGPGQPQVVSRESATVREARLPQLILGLLRPQQPVASPAEPPEVEPSHHGVQLNKVDLKRREKFKLVVVLHEPVEDDAAAPDQVAIDKKVVQRGHLSNGEIIDEKKQSRVTLPRVAGGLAVVLFVAVIASLLVGPPTRDPSIRCAPGPLRLAGSSVFMPVVEPVAAQYSAACDDGPAITTDATGSKKGMLELVEPAGAAPKPEELAVVHDGPYPAGSDLEAHPIAVAIYSIAVNESVSARGVKGLSTGDLRRIWSGEVRYWDDLTGRTPPGAAGLPIRIVSRGAESGSRGIFEDRVLGTAEGGLTSDDCENRKTGVPGTSAVRCERDDNGTAIAEISTTPGAIGYVDIPPTNPQRKSRSVVPVQLDDVYPDISNIQPDQDEGYQFWTIEHVYTRGEPAAGTRLANFLAYLTGRAGSTLIQAAGYIPCVNPDGSHHQLCQ</sequence>
<keyword evidence="2" id="KW-0472">Membrane</keyword>
<feature type="transmembrane region" description="Helical" evidence="2">
    <location>
        <begin position="17"/>
        <end position="36"/>
    </location>
</feature>
<dbReference type="Gene3D" id="3.40.190.10">
    <property type="entry name" value="Periplasmic binding protein-like II"/>
    <property type="match status" value="2"/>
</dbReference>
<evidence type="ECO:0000256" key="2">
    <source>
        <dbReference type="SAM" id="Phobius"/>
    </source>
</evidence>
<dbReference type="EMBL" id="CP034550">
    <property type="protein sequence ID" value="QFZ19251.1"/>
    <property type="molecule type" value="Genomic_DNA"/>
</dbReference>
<dbReference type="Pfam" id="PF12849">
    <property type="entry name" value="PBP_like_2"/>
    <property type="match status" value="1"/>
</dbReference>
<dbReference type="InterPro" id="IPR024370">
    <property type="entry name" value="PBP_domain"/>
</dbReference>
<dbReference type="InterPro" id="IPR050811">
    <property type="entry name" value="Phosphate_ABC_transporter"/>
</dbReference>
<dbReference type="PANTHER" id="PTHR30570:SF1">
    <property type="entry name" value="PHOSPHATE-BINDING PROTEIN PSTS"/>
    <property type="match status" value="1"/>
</dbReference>
<evidence type="ECO:0000313" key="5">
    <source>
        <dbReference type="Proteomes" id="UP000325787"/>
    </source>
</evidence>
<protein>
    <submittedName>
        <fullName evidence="4">Phosphate-binding protein</fullName>
    </submittedName>
</protein>
<dbReference type="SUPFAM" id="SSF53850">
    <property type="entry name" value="Periplasmic binding protein-like II"/>
    <property type="match status" value="1"/>
</dbReference>
<dbReference type="PANTHER" id="PTHR30570">
    <property type="entry name" value="PERIPLASMIC PHOSPHATE BINDING COMPONENT OF PHOSPHATE ABC TRANSPORTER"/>
    <property type="match status" value="1"/>
</dbReference>
<dbReference type="RefSeq" id="WP_033434401.1">
    <property type="nucleotide sequence ID" value="NZ_CP034550.1"/>
</dbReference>
<reference evidence="5" key="1">
    <citation type="journal article" date="2021" name="Curr. Microbiol.">
        <title>Complete genome of nocamycin-producing strain Saccharothrix syringae NRRL B-16468 reveals the biosynthetic potential for secondary metabolites.</title>
        <authorList>
            <person name="Mo X."/>
            <person name="Yang S."/>
        </authorList>
    </citation>
    <scope>NUCLEOTIDE SEQUENCE [LARGE SCALE GENOMIC DNA]</scope>
    <source>
        <strain evidence="5">ATCC 51364 / DSM 43886 / JCM 6844 / KCTC 9398 / NBRC 14523 / NRRL B-16468 / INA 2240</strain>
    </source>
</reference>
<dbReference type="OrthoDB" id="9790048at2"/>
<dbReference type="Proteomes" id="UP000325787">
    <property type="component" value="Chromosome"/>
</dbReference>
<keyword evidence="1" id="KW-0732">Signal</keyword>
<organism evidence="4 5">
    <name type="scientific">Saccharothrix syringae</name>
    <name type="common">Nocardiopsis syringae</name>
    <dbReference type="NCBI Taxonomy" id="103733"/>
    <lineage>
        <taxon>Bacteria</taxon>
        <taxon>Bacillati</taxon>
        <taxon>Actinomycetota</taxon>
        <taxon>Actinomycetes</taxon>
        <taxon>Pseudonocardiales</taxon>
        <taxon>Pseudonocardiaceae</taxon>
        <taxon>Saccharothrix</taxon>
    </lineage>
</organism>
<dbReference type="KEGG" id="ssyi:EKG83_19000"/>